<dbReference type="EMBL" id="CP038631">
    <property type="protein sequence ID" value="QCC44636.1"/>
    <property type="molecule type" value="Genomic_DNA"/>
</dbReference>
<organism evidence="2 3">
    <name type="scientific">Halobacterium salinarum (strain ATCC 33171 / DSM 3754 / JCM 8978 / NBRC 102687 / NCIMB 764 / 91-R6)</name>
    <dbReference type="NCBI Taxonomy" id="2597657"/>
    <lineage>
        <taxon>Archaea</taxon>
        <taxon>Methanobacteriati</taxon>
        <taxon>Methanobacteriota</taxon>
        <taxon>Stenosarchaea group</taxon>
        <taxon>Halobacteria</taxon>
        <taxon>Halobacteriales</taxon>
        <taxon>Halobacteriaceae</taxon>
        <taxon>Halobacterium</taxon>
    </lineage>
</organism>
<dbReference type="InterPro" id="IPR006311">
    <property type="entry name" value="TAT_signal"/>
</dbReference>
<protein>
    <submittedName>
        <fullName evidence="2">Putative secreted glycoprotein</fullName>
    </submittedName>
</protein>
<accession>A0A4D6GU20</accession>
<dbReference type="AlphaFoldDB" id="A0A4D6GU20"/>
<proteinExistence type="predicted"/>
<dbReference type="Proteomes" id="UP000296216">
    <property type="component" value="Chromosome"/>
</dbReference>
<reference evidence="2 3" key="1">
    <citation type="journal article" date="2019" name="Microbiol. Resour. Announc.">
        <title>The Genome Sequence of the Halobacterium salinarum Type Strain Is Closely Related to That of Laboratory Strains NRC-1 and R1.</title>
        <authorList>
            <person name="Pfeiffer F."/>
            <person name="Marchfelder A."/>
            <person name="Habermann B."/>
            <person name="Dyall-Smith M.L."/>
        </authorList>
    </citation>
    <scope>NUCLEOTIDE SEQUENCE [LARGE SCALE GENOMIC DNA]</scope>
    <source>
        <strain evidence="3">ATCC 33171 / DSM 3754 / JCM 8978 / NBRC 102687 / NCIMB 764 / 91-R6</strain>
    </source>
</reference>
<evidence type="ECO:0000313" key="3">
    <source>
        <dbReference type="Proteomes" id="UP000296216"/>
    </source>
</evidence>
<sequence length="285" mass="30703">MTRNNPHISRRTALRTVAGTALASMAGCMDDNGSAGPNGSSSPKGESGVFRQVTVEGTELIVQFDSDSEFDQINLIQPDGELLGQREVATGSQQVSFDIGTTYAPGEYEIVALSGEETVGESSLSVQPNLGIVEMGIGRNQPEEMWDESESEIDEEAYVTLENQGTGPDAVTKLLFIGDVPYPSDEEGTNYVDDEDVSGTYDPESDSEVKQIIIVPGEQITLYSSRSPFAFVPGAGTSCSEESKTGEFELILETRVSRDRVTKTYSIQYSGAQETDNCEISISET</sequence>
<evidence type="ECO:0000256" key="1">
    <source>
        <dbReference type="SAM" id="MobiDB-lite"/>
    </source>
</evidence>
<feature type="region of interest" description="Disordered" evidence="1">
    <location>
        <begin position="28"/>
        <end position="47"/>
    </location>
</feature>
<feature type="compositionally biased region" description="Low complexity" evidence="1">
    <location>
        <begin position="32"/>
        <end position="45"/>
    </location>
</feature>
<gene>
    <name evidence="2" type="ORF">HBSAL_04685</name>
</gene>
<evidence type="ECO:0000313" key="2">
    <source>
        <dbReference type="EMBL" id="QCC44636.1"/>
    </source>
</evidence>
<dbReference type="PROSITE" id="PS51257">
    <property type="entry name" value="PROKAR_LIPOPROTEIN"/>
    <property type="match status" value="1"/>
</dbReference>
<dbReference type="PROSITE" id="PS51318">
    <property type="entry name" value="TAT"/>
    <property type="match status" value="1"/>
</dbReference>
<name>A0A4D6GU20_HALS9</name>